<feature type="region of interest" description="Disordered" evidence="1">
    <location>
        <begin position="445"/>
        <end position="466"/>
    </location>
</feature>
<protein>
    <recommendedName>
        <fullName evidence="4">Protein embryonic flower 1</fullName>
    </recommendedName>
</protein>
<evidence type="ECO:0008006" key="4">
    <source>
        <dbReference type="Google" id="ProtNLM"/>
    </source>
</evidence>
<dbReference type="EMBL" id="JACEIK010000046">
    <property type="protein sequence ID" value="MCD7447828.1"/>
    <property type="molecule type" value="Genomic_DNA"/>
</dbReference>
<organism evidence="2 3">
    <name type="scientific">Datura stramonium</name>
    <name type="common">Jimsonweed</name>
    <name type="synonym">Common thornapple</name>
    <dbReference type="NCBI Taxonomy" id="4076"/>
    <lineage>
        <taxon>Eukaryota</taxon>
        <taxon>Viridiplantae</taxon>
        <taxon>Streptophyta</taxon>
        <taxon>Embryophyta</taxon>
        <taxon>Tracheophyta</taxon>
        <taxon>Spermatophyta</taxon>
        <taxon>Magnoliopsida</taxon>
        <taxon>eudicotyledons</taxon>
        <taxon>Gunneridae</taxon>
        <taxon>Pentapetalae</taxon>
        <taxon>asterids</taxon>
        <taxon>lamiids</taxon>
        <taxon>Solanales</taxon>
        <taxon>Solanaceae</taxon>
        <taxon>Solanoideae</taxon>
        <taxon>Datureae</taxon>
        <taxon>Datura</taxon>
    </lineage>
</organism>
<dbReference type="Proteomes" id="UP000823775">
    <property type="component" value="Unassembled WGS sequence"/>
</dbReference>
<gene>
    <name evidence="2" type="ORF">HAX54_035306</name>
</gene>
<dbReference type="PANTHER" id="PTHR35504:SF1">
    <property type="entry name" value="PROTEIN EMBRYONIC FLOWER 1"/>
    <property type="match status" value="1"/>
</dbReference>
<keyword evidence="3" id="KW-1185">Reference proteome</keyword>
<evidence type="ECO:0000313" key="3">
    <source>
        <dbReference type="Proteomes" id="UP000823775"/>
    </source>
</evidence>
<evidence type="ECO:0000313" key="2">
    <source>
        <dbReference type="EMBL" id="MCD7447828.1"/>
    </source>
</evidence>
<name>A0ABS8RLW5_DATST</name>
<feature type="region of interest" description="Disordered" evidence="1">
    <location>
        <begin position="298"/>
        <end position="319"/>
    </location>
</feature>
<accession>A0ABS8RLW5</accession>
<sequence length="773" mass="85951">MYTSIEGVCRDEGTDFDSSTSVSKSSGSTLMQIESITIDLNPPILVKEKGECQHFSIRGYVADMRSKDMKICSPFGSSRKIEEKLPPLDVPKFKWWRCDKCLQEIEANHESARDESDDAFVHTGSTIVMAHILSELEYMFDSRKGDKSKEIMDDVADTSGNEVISSRKHNKSICNVVGNKTVKDVNSLGDRTKSQGVRIEEIDNLATKVIVSKQCSTREIETKAQVIYLRALLGHLPISSLDFVLVELTMVLFLLKTVANLLNNGTNTEPIPSNDGQRTASDQIEVLNSKEKVLNTSNMKSHGLPSLGVRKATATPKGSDANLAKTSLCDLHENIANDLPRSQRTPKVRLIADLLSGKDNLERCHTSTMPMVPSEPNTVVAPKDNVSLREDVGRGIKISQKKNNTSQEDGCRSGMNLYGKIDKTLKTFNQNQKAERSSVEIEVTDSCLGENGSDREQHMQSGSKSVKVKYRNGKDSGVSRKKHKQAQVVSGYSVQMPLEGENNGLGTTRHLTNVLFQSSHISTNTGKGEHHLRNNDESLYEKERDSGLKRNSNKLLEVKNASYHMNVSPNKNLQRESLSNEKDVVQMPIGVGMVMTFQSGLSFKEKLDQSLSNFRNAQKHVEYDSFKSKSITNCPLTLQKDNMSCDPLRSNVFESGQSLGQGVNSPLRQSNLFEIGQYSKQGVNLYVRTPNVVEIDQYSREGVDPLVNVAEVDEYSRKGVNSLVNMAETDQDSRKGLNPLVRQPNVVETTQHSRKELNPLARESNVLEIGQYL</sequence>
<dbReference type="InterPro" id="IPR034583">
    <property type="entry name" value="EMF1"/>
</dbReference>
<evidence type="ECO:0000256" key="1">
    <source>
        <dbReference type="SAM" id="MobiDB-lite"/>
    </source>
</evidence>
<proteinExistence type="predicted"/>
<comment type="caution">
    <text evidence="2">The sequence shown here is derived from an EMBL/GenBank/DDBJ whole genome shotgun (WGS) entry which is preliminary data.</text>
</comment>
<reference evidence="2 3" key="1">
    <citation type="journal article" date="2021" name="BMC Genomics">
        <title>Datura genome reveals duplications of psychoactive alkaloid biosynthetic genes and high mutation rate following tissue culture.</title>
        <authorList>
            <person name="Rajewski A."/>
            <person name="Carter-House D."/>
            <person name="Stajich J."/>
            <person name="Litt A."/>
        </authorList>
    </citation>
    <scope>NUCLEOTIDE SEQUENCE [LARGE SCALE GENOMIC DNA]</scope>
    <source>
        <strain evidence="2">AR-01</strain>
    </source>
</reference>
<dbReference type="PANTHER" id="PTHR35504">
    <property type="entry name" value="PROTEIN EMBRYONIC FLOWER 1"/>
    <property type="match status" value="1"/>
</dbReference>